<sequence length="182" mass="20626">METQCPYLNMALQIPRITLLFQCNPLLLLPSDLIEDPMYVLLSFLGFHEEHPQPMGKVNLLKWLFQGYPENSFGETINLFLIDSSLEMLRNLFLSSRQGSPIRSLINMHSVLHLSLVDALGFLWSCMMQLPMSKDMEKLMSIDVPPSPLVDVPSLALVNTNVNRRNSWSFRLGSLPPDASPP</sequence>
<organism evidence="1 2">
    <name type="scientific">Brassica cretica</name>
    <name type="common">Mustard</name>
    <dbReference type="NCBI Taxonomy" id="69181"/>
    <lineage>
        <taxon>Eukaryota</taxon>
        <taxon>Viridiplantae</taxon>
        <taxon>Streptophyta</taxon>
        <taxon>Embryophyta</taxon>
        <taxon>Tracheophyta</taxon>
        <taxon>Spermatophyta</taxon>
        <taxon>Magnoliopsida</taxon>
        <taxon>eudicotyledons</taxon>
        <taxon>Gunneridae</taxon>
        <taxon>Pentapetalae</taxon>
        <taxon>rosids</taxon>
        <taxon>malvids</taxon>
        <taxon>Brassicales</taxon>
        <taxon>Brassicaceae</taxon>
        <taxon>Brassiceae</taxon>
        <taxon>Brassica</taxon>
    </lineage>
</organism>
<comment type="caution">
    <text evidence="1">The sequence shown here is derived from an EMBL/GenBank/DDBJ whole genome shotgun (WGS) entry which is preliminary data.</text>
</comment>
<dbReference type="Proteomes" id="UP000266723">
    <property type="component" value="Unassembled WGS sequence"/>
</dbReference>
<gene>
    <name evidence="1" type="ORF">DY000_02016069</name>
</gene>
<accession>A0ABQ7D1W9</accession>
<proteinExistence type="predicted"/>
<keyword evidence="2" id="KW-1185">Reference proteome</keyword>
<protein>
    <submittedName>
        <fullName evidence="1">Uncharacterized protein</fullName>
    </submittedName>
</protein>
<reference evidence="1 2" key="1">
    <citation type="journal article" date="2020" name="BMC Genomics">
        <title>Intraspecific diversification of the crop wild relative Brassica cretica Lam. using demographic model selection.</title>
        <authorList>
            <person name="Kioukis A."/>
            <person name="Michalopoulou V.A."/>
            <person name="Briers L."/>
            <person name="Pirintsos S."/>
            <person name="Studholme D.J."/>
            <person name="Pavlidis P."/>
            <person name="Sarris P.F."/>
        </authorList>
    </citation>
    <scope>NUCLEOTIDE SEQUENCE [LARGE SCALE GENOMIC DNA]</scope>
    <source>
        <strain evidence="2">cv. PFS-1207/04</strain>
    </source>
</reference>
<name>A0ABQ7D1W9_BRACR</name>
<evidence type="ECO:0000313" key="1">
    <source>
        <dbReference type="EMBL" id="KAF3565577.1"/>
    </source>
</evidence>
<evidence type="ECO:0000313" key="2">
    <source>
        <dbReference type="Proteomes" id="UP000266723"/>
    </source>
</evidence>
<dbReference type="EMBL" id="QGKV02000759">
    <property type="protein sequence ID" value="KAF3565577.1"/>
    <property type="molecule type" value="Genomic_DNA"/>
</dbReference>